<dbReference type="SUPFAM" id="SSF53448">
    <property type="entry name" value="Nucleotide-diphospho-sugar transferases"/>
    <property type="match status" value="1"/>
</dbReference>
<keyword evidence="3" id="KW-0808">Transferase</keyword>
<dbReference type="InterPro" id="IPR029044">
    <property type="entry name" value="Nucleotide-diphossugar_trans"/>
</dbReference>
<dbReference type="Gene3D" id="3.90.550.20">
    <property type="match status" value="1"/>
</dbReference>
<protein>
    <submittedName>
        <fullName evidence="3">Alpha-mannosyltransferase och1</fullName>
    </submittedName>
</protein>
<dbReference type="Proteomes" id="UP000652219">
    <property type="component" value="Unassembled WGS sequence"/>
</dbReference>
<feature type="transmembrane region" description="Helical" evidence="2">
    <location>
        <begin position="26"/>
        <end position="47"/>
    </location>
</feature>
<dbReference type="InterPro" id="IPR039367">
    <property type="entry name" value="Och1-like"/>
</dbReference>
<evidence type="ECO:0000313" key="4">
    <source>
        <dbReference type="Proteomes" id="UP000652219"/>
    </source>
</evidence>
<sequence>MHLLIKPEPTGNRSFREKVLHQLSRLRYRTCALTGLFLLLISSFWLFGNTARKHGFHLPLRTELFSHRDHYGWTSDNTTRSDWVKPKAGHLIPPKIWQIMLPKNWKEKNPINDPSKLEETASWLAMNTDYTYTLVGGKGGKEFVERRFGNDSDILHVYNNLPNVGMKSDLLRYLLLDVEGGVYTDTDTVALRPIDTWVPTDLRKETRLIVGIEFDQRDGVPWADIPHPLQFCQWTIAAAPGHPVFKKMAARVVASVRDLVKEHGVEENRLKPTSFEVMNSTGPAAWTDVVFEHLQTIDSSLADIRNLSYMEEPTLYGDVLVLPIDGFGMGQQHSDSTNDGTIPEDALVKHLFGGSWRGNKRGHLESGSDAMPLS</sequence>
<evidence type="ECO:0000256" key="2">
    <source>
        <dbReference type="SAM" id="Phobius"/>
    </source>
</evidence>
<dbReference type="PANTHER" id="PTHR31834">
    <property type="entry name" value="INITIATION-SPECIFIC ALPHA-1,6-MANNOSYLTRANSFERASE"/>
    <property type="match status" value="1"/>
</dbReference>
<dbReference type="PANTHER" id="PTHR31834:SF8">
    <property type="entry name" value="TRANSFERASE, PUTATIVE (AFU_ORTHOLOGUE AFUA_6G14040)-RELATED"/>
    <property type="match status" value="1"/>
</dbReference>
<dbReference type="Pfam" id="PF04488">
    <property type="entry name" value="Gly_transf_sug"/>
    <property type="match status" value="1"/>
</dbReference>
<keyword evidence="3" id="KW-0328">Glycosyltransferase</keyword>
<dbReference type="AlphaFoldDB" id="A0A8H6J992"/>
<dbReference type="GO" id="GO:0006487">
    <property type="term" value="P:protein N-linked glycosylation"/>
    <property type="evidence" value="ECO:0007669"/>
    <property type="project" value="TreeGrafter"/>
</dbReference>
<evidence type="ECO:0000313" key="3">
    <source>
        <dbReference type="EMBL" id="KAF6808478.1"/>
    </source>
</evidence>
<gene>
    <name evidence="3" type="ORF">CSOJ01_07521</name>
</gene>
<accession>A0A8H6J992</accession>
<keyword evidence="2" id="KW-0472">Membrane</keyword>
<reference evidence="3 4" key="1">
    <citation type="journal article" date="2020" name="Phytopathology">
        <title>Genome Sequence Resources of Colletotrichum truncatum, C. plurivorum, C. musicola, and C. sojae: Four Species Pathogenic to Soybean (Glycine max).</title>
        <authorList>
            <person name="Rogerio F."/>
            <person name="Boufleur T.R."/>
            <person name="Ciampi-Guillardi M."/>
            <person name="Sukno S.A."/>
            <person name="Thon M.R."/>
            <person name="Massola Junior N.S."/>
            <person name="Baroncelli R."/>
        </authorList>
    </citation>
    <scope>NUCLEOTIDE SEQUENCE [LARGE SCALE GENOMIC DNA]</scope>
    <source>
        <strain evidence="3 4">LFN0009</strain>
    </source>
</reference>
<comment type="caution">
    <text evidence="3">The sequence shown here is derived from an EMBL/GenBank/DDBJ whole genome shotgun (WGS) entry which is preliminary data.</text>
</comment>
<dbReference type="GO" id="GO:0000136">
    <property type="term" value="C:mannan polymerase complex"/>
    <property type="evidence" value="ECO:0007669"/>
    <property type="project" value="TreeGrafter"/>
</dbReference>
<evidence type="ECO:0000256" key="1">
    <source>
        <dbReference type="ARBA" id="ARBA00009003"/>
    </source>
</evidence>
<keyword evidence="4" id="KW-1185">Reference proteome</keyword>
<name>A0A8H6J992_9PEZI</name>
<comment type="similarity">
    <text evidence="1">Belongs to the glycosyltransferase 32 family.</text>
</comment>
<keyword evidence="2" id="KW-0812">Transmembrane</keyword>
<dbReference type="GO" id="GO:0000009">
    <property type="term" value="F:alpha-1,6-mannosyltransferase activity"/>
    <property type="evidence" value="ECO:0007669"/>
    <property type="project" value="InterPro"/>
</dbReference>
<keyword evidence="2" id="KW-1133">Transmembrane helix</keyword>
<dbReference type="EMBL" id="WIGN01000117">
    <property type="protein sequence ID" value="KAF6808478.1"/>
    <property type="molecule type" value="Genomic_DNA"/>
</dbReference>
<proteinExistence type="inferred from homology"/>
<organism evidence="3 4">
    <name type="scientific">Colletotrichum sojae</name>
    <dbReference type="NCBI Taxonomy" id="2175907"/>
    <lineage>
        <taxon>Eukaryota</taxon>
        <taxon>Fungi</taxon>
        <taxon>Dikarya</taxon>
        <taxon>Ascomycota</taxon>
        <taxon>Pezizomycotina</taxon>
        <taxon>Sordariomycetes</taxon>
        <taxon>Hypocreomycetidae</taxon>
        <taxon>Glomerellales</taxon>
        <taxon>Glomerellaceae</taxon>
        <taxon>Colletotrichum</taxon>
        <taxon>Colletotrichum orchidearum species complex</taxon>
    </lineage>
</organism>
<dbReference type="InterPro" id="IPR007577">
    <property type="entry name" value="GlycoTrfase_DXD_sugar-bd_CS"/>
</dbReference>